<dbReference type="Pfam" id="PF09699">
    <property type="entry name" value="Paired_CXXCH_1"/>
    <property type="match status" value="1"/>
</dbReference>
<evidence type="ECO:0000259" key="2">
    <source>
        <dbReference type="Pfam" id="PF09699"/>
    </source>
</evidence>
<sequence>MRAIAVALVLVAIAMVAGPAQGGEGEPAFVGSAACGACHQDEMAAWRNSHHDLAMAEATEQNVLGDFDGATFTYGDVTSRFFKRDGKFFVHTDGTDGKLADFQIRYTFGFYPLQQYLIAFPDGRMQALGIAWDSRPKDKGGQRWFHLYPDQKLKAGDPVHWTGIDQTWNFQCAECHSTELRKNYDAAKDTYATTWAEIDVACEACHGPGSAHVAWAKGDRSGPNGLTVQFDERKGVNWTLDPATGNAKRSHPRISAKELETCGVCHARGTKIAEPWRPGRSLLEAHVPTLLYRGLFEADGKSLDEVYNYAPFRQSKMFVAGVSCSDCHDPHSLKLRAEGDGVCLQCHDGAKFAAVSHHHHAEGSAASRCVSCHMPVKTYMEVDPRHDHAFRIPRPDESVRFGTSNACNDCHADKDAAWAAAAIERWYGPHRKGFQTWTGTFDAARTGKPEAAALLVQLALSTDAPSIARATALESLADFPSRDAVAAAQRALADPDPLVRLAALRTLRPYGAANIRPLAGRLLADPVLAVRIEAASLLADLPRERLSPQEGNRLARAIDDYVTAQRVNADRPEHRVNLGSLNLRQQRYAEAEAEFRAAARLDPAFAPATVGLAELYAQQSRDGDGERVLRTALARTPDSAELRHALGLNLVRQRRTADALPELGRAAALDPATTRYTYVYAVALNSAGRSNEAITALETAHARRPADREILLALATINRDAGHREAALRWAERLLAIDPSAQPLVEQLRQTPVR</sequence>
<keyword evidence="1" id="KW-0732">Signal</keyword>
<dbReference type="Gene3D" id="1.25.40.10">
    <property type="entry name" value="Tetratricopeptide repeat domain"/>
    <property type="match status" value="2"/>
</dbReference>
<dbReference type="Pfam" id="PF14559">
    <property type="entry name" value="TPR_19"/>
    <property type="match status" value="1"/>
</dbReference>
<dbReference type="Gene3D" id="1.25.10.10">
    <property type="entry name" value="Leucine-rich Repeat Variant"/>
    <property type="match status" value="1"/>
</dbReference>
<reference evidence="4" key="1">
    <citation type="submission" date="2018-07" db="EMBL/GenBank/DDBJ databases">
        <authorList>
            <person name="Quirk P.G."/>
            <person name="Krulwich T.A."/>
        </authorList>
    </citation>
    <scope>NUCLEOTIDE SEQUENCE</scope>
</reference>
<dbReference type="AlphaFoldDB" id="A0A380T9X8"/>
<proteinExistence type="predicted"/>
<dbReference type="PANTHER" id="PTHR35038">
    <property type="entry name" value="DISSIMILATORY SULFITE REDUCTASE SIRA"/>
    <property type="match status" value="1"/>
</dbReference>
<dbReference type="InterPro" id="IPR036280">
    <property type="entry name" value="Multihaem_cyt_sf"/>
</dbReference>
<organism evidence="4">
    <name type="scientific">metagenome</name>
    <dbReference type="NCBI Taxonomy" id="256318"/>
    <lineage>
        <taxon>unclassified sequences</taxon>
        <taxon>metagenomes</taxon>
    </lineage>
</organism>
<dbReference type="InterPro" id="IPR010177">
    <property type="entry name" value="Paired_CXXCH_1"/>
</dbReference>
<feature type="domain" description="Doubled CXXCH motif" evidence="2">
    <location>
        <begin position="319"/>
        <end position="351"/>
    </location>
</feature>
<dbReference type="InterPro" id="IPR011990">
    <property type="entry name" value="TPR-like_helical_dom_sf"/>
</dbReference>
<dbReference type="Gene3D" id="1.10.1130.10">
    <property type="entry name" value="Flavocytochrome C3, Chain A"/>
    <property type="match status" value="2"/>
</dbReference>
<evidence type="ECO:0000313" key="4">
    <source>
        <dbReference type="EMBL" id="SUS03640.1"/>
    </source>
</evidence>
<dbReference type="SUPFAM" id="SSF48452">
    <property type="entry name" value="TPR-like"/>
    <property type="match status" value="1"/>
</dbReference>
<dbReference type="PROSITE" id="PS50005">
    <property type="entry name" value="TPR"/>
    <property type="match status" value="1"/>
</dbReference>
<accession>A0A380T9X8</accession>
<dbReference type="PANTHER" id="PTHR35038:SF8">
    <property type="entry name" value="C-TYPE POLYHEME CYTOCHROME OMCC"/>
    <property type="match status" value="1"/>
</dbReference>
<evidence type="ECO:0000256" key="1">
    <source>
        <dbReference type="ARBA" id="ARBA00022729"/>
    </source>
</evidence>
<feature type="domain" description="Cytochrome c-552/4" evidence="3">
    <location>
        <begin position="165"/>
        <end position="207"/>
    </location>
</feature>
<evidence type="ECO:0008006" key="5">
    <source>
        <dbReference type="Google" id="ProtNLM"/>
    </source>
</evidence>
<gene>
    <name evidence="4" type="ORF">DF3PB_1050003</name>
</gene>
<dbReference type="InterPro" id="IPR019734">
    <property type="entry name" value="TPR_rpt"/>
</dbReference>
<dbReference type="Pfam" id="PF13432">
    <property type="entry name" value="TPR_16"/>
    <property type="match status" value="1"/>
</dbReference>
<dbReference type="SMART" id="SM00028">
    <property type="entry name" value="TPR"/>
    <property type="match status" value="5"/>
</dbReference>
<dbReference type="EMBL" id="UIDG01000008">
    <property type="protein sequence ID" value="SUS03640.1"/>
    <property type="molecule type" value="Genomic_DNA"/>
</dbReference>
<name>A0A380T9X8_9ZZZZ</name>
<feature type="domain" description="Cytochrome c-552/4" evidence="3">
    <location>
        <begin position="34"/>
        <end position="60"/>
    </location>
</feature>
<dbReference type="GO" id="GO:0016491">
    <property type="term" value="F:oxidoreductase activity"/>
    <property type="evidence" value="ECO:0007669"/>
    <property type="project" value="TreeGrafter"/>
</dbReference>
<dbReference type="SUPFAM" id="SSF48695">
    <property type="entry name" value="Multiheme cytochromes"/>
    <property type="match status" value="1"/>
</dbReference>
<protein>
    <recommendedName>
        <fullName evidence="5">Tetratricopeptide repeat protein</fullName>
    </recommendedName>
</protein>
<dbReference type="Pfam" id="PF13435">
    <property type="entry name" value="Cytochrome_C554"/>
    <property type="match status" value="2"/>
</dbReference>
<dbReference type="InterPro" id="IPR011989">
    <property type="entry name" value="ARM-like"/>
</dbReference>
<dbReference type="InterPro" id="IPR051829">
    <property type="entry name" value="Multiheme_Cytochr_ET"/>
</dbReference>
<evidence type="ECO:0000259" key="3">
    <source>
        <dbReference type="Pfam" id="PF13435"/>
    </source>
</evidence>
<dbReference type="Pfam" id="PF13646">
    <property type="entry name" value="HEAT_2"/>
    <property type="match status" value="1"/>
</dbReference>
<dbReference type="InterPro" id="IPR023155">
    <property type="entry name" value="Cyt_c-552/4"/>
</dbReference>